<dbReference type="AlphaFoldDB" id="A0A8T0Q644"/>
<evidence type="ECO:0000313" key="2">
    <source>
        <dbReference type="EMBL" id="KAG2568159.1"/>
    </source>
</evidence>
<accession>A0A8T0Q644</accession>
<gene>
    <name evidence="2" type="ORF">PVAP13_7NG295900</name>
</gene>
<organism evidence="2 3">
    <name type="scientific">Panicum virgatum</name>
    <name type="common">Blackwell switchgrass</name>
    <dbReference type="NCBI Taxonomy" id="38727"/>
    <lineage>
        <taxon>Eukaryota</taxon>
        <taxon>Viridiplantae</taxon>
        <taxon>Streptophyta</taxon>
        <taxon>Embryophyta</taxon>
        <taxon>Tracheophyta</taxon>
        <taxon>Spermatophyta</taxon>
        <taxon>Magnoliopsida</taxon>
        <taxon>Liliopsida</taxon>
        <taxon>Poales</taxon>
        <taxon>Poaceae</taxon>
        <taxon>PACMAD clade</taxon>
        <taxon>Panicoideae</taxon>
        <taxon>Panicodae</taxon>
        <taxon>Paniceae</taxon>
        <taxon>Panicinae</taxon>
        <taxon>Panicum</taxon>
        <taxon>Panicum sect. Hiantes</taxon>
    </lineage>
</organism>
<keyword evidence="3" id="KW-1185">Reference proteome</keyword>
<dbReference type="EMBL" id="CM029050">
    <property type="protein sequence ID" value="KAG2568159.1"/>
    <property type="molecule type" value="Genomic_DNA"/>
</dbReference>
<protein>
    <submittedName>
        <fullName evidence="2">Uncharacterized protein</fullName>
    </submittedName>
</protein>
<name>A0A8T0Q644_PANVG</name>
<feature type="region of interest" description="Disordered" evidence="1">
    <location>
        <begin position="1"/>
        <end position="31"/>
    </location>
</feature>
<dbReference type="Proteomes" id="UP000823388">
    <property type="component" value="Chromosome 7N"/>
</dbReference>
<feature type="compositionally biased region" description="Gly residues" evidence="1">
    <location>
        <begin position="13"/>
        <end position="26"/>
    </location>
</feature>
<sequence>MAMATRPQASGPGTPGGGGGSGGSTGYGSWATHTLRNPVQYKSNSSCHRQSTYASVRPCLTVSRHVLPLAQSPQATYHVPSKFYGYADLPLSPLATAGLEPAGYQN</sequence>
<proteinExistence type="predicted"/>
<comment type="caution">
    <text evidence="2">The sequence shown here is derived from an EMBL/GenBank/DDBJ whole genome shotgun (WGS) entry which is preliminary data.</text>
</comment>
<reference evidence="2" key="1">
    <citation type="submission" date="2020-05" db="EMBL/GenBank/DDBJ databases">
        <title>WGS assembly of Panicum virgatum.</title>
        <authorList>
            <person name="Lovell J.T."/>
            <person name="Jenkins J."/>
            <person name="Shu S."/>
            <person name="Juenger T.E."/>
            <person name="Schmutz J."/>
        </authorList>
    </citation>
    <scope>NUCLEOTIDE SEQUENCE</scope>
    <source>
        <strain evidence="2">AP13</strain>
    </source>
</reference>
<evidence type="ECO:0000313" key="3">
    <source>
        <dbReference type="Proteomes" id="UP000823388"/>
    </source>
</evidence>
<evidence type="ECO:0000256" key="1">
    <source>
        <dbReference type="SAM" id="MobiDB-lite"/>
    </source>
</evidence>